<sequence length="189" mass="20871">MAALYKVASSARRGGRCLLRKPAVFLGNRFCSSGDEGVSTAGGEEEKQRSGFAAAYELHSEMKQQQDTESRKVRKVPKSSSDDSQSFASLLRHSPLIQMGPAKDKIVTGNVFHVVQDDLYIDFGGKFHCVCKRPKADGDKYRRGSVVRLRLEDLELTSRFLGANTDTTLLEADATLLGLLEGKETREKQ</sequence>
<dbReference type="GO" id="GO:0005763">
    <property type="term" value="C:mitochondrial small ribosomal subunit"/>
    <property type="evidence" value="ECO:0007669"/>
    <property type="project" value="TreeGrafter"/>
</dbReference>
<proteinExistence type="predicted"/>
<dbReference type="PANTHER" id="PTHR13447:SF2">
    <property type="entry name" value="SMALL RIBOSOMAL SUBUNIT PROTEIN BS1M"/>
    <property type="match status" value="1"/>
</dbReference>
<evidence type="ECO:0000313" key="2">
    <source>
        <dbReference type="EMBL" id="KAG7315491.1"/>
    </source>
</evidence>
<feature type="compositionally biased region" description="Basic and acidic residues" evidence="1">
    <location>
        <begin position="61"/>
        <end position="71"/>
    </location>
</feature>
<evidence type="ECO:0000313" key="3">
    <source>
        <dbReference type="Proteomes" id="UP000824219"/>
    </source>
</evidence>
<dbReference type="AlphaFoldDB" id="A0A9D3N2S8"/>
<dbReference type="Proteomes" id="UP000824219">
    <property type="component" value="Linkage Group LG27"/>
</dbReference>
<protein>
    <recommendedName>
        <fullName evidence="4">Mitochondrial ribosomal protein S28</fullName>
    </recommendedName>
</protein>
<accession>A0A9D3N2S8</accession>
<gene>
    <name evidence="2" type="ORF">KOW79_021579</name>
</gene>
<dbReference type="PANTHER" id="PTHR13447">
    <property type="entry name" value="MITOCHONDRIAL 28S RIBOSOMAL PROTEIN S28"/>
    <property type="match status" value="1"/>
</dbReference>
<feature type="region of interest" description="Disordered" evidence="1">
    <location>
        <begin position="61"/>
        <end position="86"/>
    </location>
</feature>
<name>A0A9D3N2S8_9TELE</name>
<evidence type="ECO:0008006" key="4">
    <source>
        <dbReference type="Google" id="ProtNLM"/>
    </source>
</evidence>
<organism evidence="2 3">
    <name type="scientific">Hemibagrus wyckioides</name>
    <dbReference type="NCBI Taxonomy" id="337641"/>
    <lineage>
        <taxon>Eukaryota</taxon>
        <taxon>Metazoa</taxon>
        <taxon>Chordata</taxon>
        <taxon>Craniata</taxon>
        <taxon>Vertebrata</taxon>
        <taxon>Euteleostomi</taxon>
        <taxon>Actinopterygii</taxon>
        <taxon>Neopterygii</taxon>
        <taxon>Teleostei</taxon>
        <taxon>Ostariophysi</taxon>
        <taxon>Siluriformes</taxon>
        <taxon>Bagridae</taxon>
        <taxon>Hemibagrus</taxon>
    </lineage>
</organism>
<comment type="caution">
    <text evidence="2">The sequence shown here is derived from an EMBL/GenBank/DDBJ whole genome shotgun (WGS) entry which is preliminary data.</text>
</comment>
<dbReference type="OrthoDB" id="6020229at2759"/>
<evidence type="ECO:0000256" key="1">
    <source>
        <dbReference type="SAM" id="MobiDB-lite"/>
    </source>
</evidence>
<dbReference type="InterPro" id="IPR019375">
    <property type="entry name" value="Ribosomal_bS1m"/>
</dbReference>
<reference evidence="2 3" key="1">
    <citation type="submission" date="2021-06" db="EMBL/GenBank/DDBJ databases">
        <title>Chromosome-level genome assembly of the red-tail catfish (Hemibagrus wyckioides).</title>
        <authorList>
            <person name="Shao F."/>
        </authorList>
    </citation>
    <scope>NUCLEOTIDE SEQUENCE [LARGE SCALE GENOMIC DNA]</scope>
    <source>
        <strain evidence="2">EC202008001</strain>
        <tissue evidence="2">Blood</tissue>
    </source>
</reference>
<dbReference type="EMBL" id="JAHKSW010000027">
    <property type="protein sequence ID" value="KAG7315491.1"/>
    <property type="molecule type" value="Genomic_DNA"/>
</dbReference>
<dbReference type="Pfam" id="PF10246">
    <property type="entry name" value="MRP-S35"/>
    <property type="match status" value="1"/>
</dbReference>
<keyword evidence="3" id="KW-1185">Reference proteome</keyword>